<dbReference type="Proteomes" id="UP001168540">
    <property type="component" value="Unassembled WGS sequence"/>
</dbReference>
<organism evidence="5 6">
    <name type="scientific">Crenobacter oryzisoli</name>
    <dbReference type="NCBI Taxonomy" id="3056844"/>
    <lineage>
        <taxon>Bacteria</taxon>
        <taxon>Pseudomonadati</taxon>
        <taxon>Pseudomonadota</taxon>
        <taxon>Betaproteobacteria</taxon>
        <taxon>Neisseriales</taxon>
        <taxon>Neisseriaceae</taxon>
        <taxon>Crenobacter</taxon>
    </lineage>
</organism>
<dbReference type="PANTHER" id="PTHR10314">
    <property type="entry name" value="CYSTATHIONINE BETA-SYNTHASE"/>
    <property type="match status" value="1"/>
</dbReference>
<keyword evidence="3" id="KW-0812">Transmembrane</keyword>
<reference evidence="5" key="1">
    <citation type="submission" date="2023-06" db="EMBL/GenBank/DDBJ databases">
        <authorList>
            <person name="Zhang S."/>
        </authorList>
    </citation>
    <scope>NUCLEOTIDE SEQUENCE</scope>
    <source>
        <strain evidence="5">SG2303</strain>
    </source>
</reference>
<dbReference type="InterPro" id="IPR036052">
    <property type="entry name" value="TrpB-like_PALP_sf"/>
</dbReference>
<dbReference type="SUPFAM" id="SSF53686">
    <property type="entry name" value="Tryptophan synthase beta subunit-like PLP-dependent enzymes"/>
    <property type="match status" value="1"/>
</dbReference>
<keyword evidence="6" id="KW-1185">Reference proteome</keyword>
<evidence type="ECO:0000256" key="1">
    <source>
        <dbReference type="ARBA" id="ARBA00001933"/>
    </source>
</evidence>
<dbReference type="InterPro" id="IPR001926">
    <property type="entry name" value="TrpB-like_PALP"/>
</dbReference>
<feature type="domain" description="Tryptophan synthase beta chain-like PALP" evidence="4">
    <location>
        <begin position="23"/>
        <end position="292"/>
    </location>
</feature>
<keyword evidence="3" id="KW-0472">Membrane</keyword>
<evidence type="ECO:0000313" key="5">
    <source>
        <dbReference type="EMBL" id="MDN0076093.1"/>
    </source>
</evidence>
<comment type="caution">
    <text evidence="5">The sequence shown here is derived from an EMBL/GenBank/DDBJ whole genome shotgun (WGS) entry which is preliminary data.</text>
</comment>
<feature type="transmembrane region" description="Helical" evidence="3">
    <location>
        <begin position="91"/>
        <end position="112"/>
    </location>
</feature>
<evidence type="ECO:0000259" key="4">
    <source>
        <dbReference type="Pfam" id="PF00291"/>
    </source>
</evidence>
<evidence type="ECO:0000256" key="3">
    <source>
        <dbReference type="SAM" id="Phobius"/>
    </source>
</evidence>
<dbReference type="RefSeq" id="WP_289830744.1">
    <property type="nucleotide sequence ID" value="NZ_JAUEDK010000026.1"/>
</dbReference>
<protein>
    <submittedName>
        <fullName evidence="5">PLP-dependent cysteine synthase family protein</fullName>
    </submittedName>
</protein>
<proteinExistence type="predicted"/>
<keyword evidence="2" id="KW-0663">Pyridoxal phosphate</keyword>
<name>A0ABT7XQM6_9NEIS</name>
<dbReference type="CDD" id="cd01561">
    <property type="entry name" value="CBS_like"/>
    <property type="match status" value="1"/>
</dbReference>
<dbReference type="InterPro" id="IPR050214">
    <property type="entry name" value="Cys_Synth/Cystath_Beta-Synth"/>
</dbReference>
<evidence type="ECO:0000313" key="6">
    <source>
        <dbReference type="Proteomes" id="UP001168540"/>
    </source>
</evidence>
<evidence type="ECO:0000256" key="2">
    <source>
        <dbReference type="ARBA" id="ARBA00022898"/>
    </source>
</evidence>
<comment type="cofactor">
    <cofactor evidence="1">
        <name>pyridoxal 5'-phosphate</name>
        <dbReference type="ChEBI" id="CHEBI:597326"/>
    </cofactor>
</comment>
<sequence>MSNSAMQGEPAELPDAARALVGAIGQTPLVEIPFAAEVAPGVRLFAKLESLNPSGSIKDRPVARMLVEAWRAGVFADGRHLLDSSSGNAGIAYAMLGAALGIGVTIVVPGNASRERLERMRAYGAELVVTDPIEGYDFALREAHTLAEREPERYWHCDQYANADNWRSHFVGTAEEILTQLHERGLPAPDTLVAGIGTGGTLTGCGRRLCLANPNIHIAVVIPETFPGIEGLKPFGAPGDIVPALLDATLINERIGVSSEQAVAMCRRLATLGLFVGPSSGAFVHAALRVAASGHYRCIVTFLNDTGERYVSTGMWGADT</sequence>
<keyword evidence="3" id="KW-1133">Transmembrane helix</keyword>
<dbReference type="EMBL" id="JAUEDK010000026">
    <property type="protein sequence ID" value="MDN0076093.1"/>
    <property type="molecule type" value="Genomic_DNA"/>
</dbReference>
<dbReference type="Gene3D" id="3.40.50.1100">
    <property type="match status" value="2"/>
</dbReference>
<gene>
    <name evidence="5" type="ORF">QU481_14480</name>
</gene>
<accession>A0ABT7XQM6</accession>
<dbReference type="Pfam" id="PF00291">
    <property type="entry name" value="PALP"/>
    <property type="match status" value="1"/>
</dbReference>